<dbReference type="Proteomes" id="UP000025947">
    <property type="component" value="Unassembled WGS sequence"/>
</dbReference>
<dbReference type="SMART" id="SM01012">
    <property type="entry name" value="ANTAR"/>
    <property type="match status" value="1"/>
</dbReference>
<dbReference type="PATRIC" id="fig|1324261.3.peg.5508"/>
<keyword evidence="2" id="KW-0418">Kinase</keyword>
<dbReference type="Gene3D" id="3.30.450.40">
    <property type="match status" value="1"/>
</dbReference>
<protein>
    <recommendedName>
        <fullName evidence="5">ANTAR domain-containing protein</fullName>
    </recommendedName>
</protein>
<dbReference type="InterPro" id="IPR003018">
    <property type="entry name" value="GAF"/>
</dbReference>
<reference evidence="6 7" key="1">
    <citation type="submission" date="2014-04" db="EMBL/GenBank/DDBJ databases">
        <title>The Genome Sequence of Mycobacterium tuberculosis TKK-01-0051.</title>
        <authorList>
            <consortium name="The Broad Institute Genomics Platform"/>
            <consortium name="The Broad Institute Genome Sequencing Center for Infectious Disease"/>
            <person name="Earl A.M."/>
            <person name="Cohen K."/>
            <person name="Pym A."/>
            <person name="Bishai W."/>
            <person name="Maharaj K."/>
            <person name="Desjardins C."/>
            <person name="Abeel T."/>
            <person name="Young S."/>
            <person name="Zeng Q."/>
            <person name="Gargeya S."/>
            <person name="Abouelleil A."/>
            <person name="Alvarado L."/>
            <person name="Chapman S.B."/>
            <person name="Gainer-Dewar J."/>
            <person name="Goldberg J."/>
            <person name="Griggs A."/>
            <person name="Gujja S."/>
            <person name="Hansen M."/>
            <person name="Howarth C."/>
            <person name="Imamovic A."/>
            <person name="Larimer J."/>
            <person name="Murphy C."/>
            <person name="Naylor J."/>
            <person name="Pearson M."/>
            <person name="Poon T.W."/>
            <person name="Priest M."/>
            <person name="Roberts A."/>
            <person name="Saif S."/>
            <person name="Shea T."/>
            <person name="Sykes S."/>
            <person name="Wortman J."/>
            <person name="Nusbaum C."/>
            <person name="Birren B."/>
        </authorList>
    </citation>
    <scope>NUCLEOTIDE SEQUENCE [LARGE SCALE GENOMIC DNA]</scope>
    <source>
        <strain evidence="6 7">TKK-01-0051</strain>
    </source>
</reference>
<dbReference type="SMART" id="SM00065">
    <property type="entry name" value="GAF"/>
    <property type="match status" value="1"/>
</dbReference>
<evidence type="ECO:0000313" key="6">
    <source>
        <dbReference type="EMBL" id="KBZ56954.1"/>
    </source>
</evidence>
<dbReference type="SUPFAM" id="SSF52172">
    <property type="entry name" value="CheY-like"/>
    <property type="match status" value="1"/>
</dbReference>
<name>A0A051TJA1_9MYCO</name>
<dbReference type="Gene3D" id="1.10.10.10">
    <property type="entry name" value="Winged helix-like DNA-binding domain superfamily/Winged helix DNA-binding domain"/>
    <property type="match status" value="1"/>
</dbReference>
<dbReference type="EMBL" id="JLXW01000013">
    <property type="protein sequence ID" value="KBZ56954.1"/>
    <property type="molecule type" value="Genomic_DNA"/>
</dbReference>
<gene>
    <name evidence="6" type="ORF">K875_05469</name>
</gene>
<dbReference type="AlphaFoldDB" id="A0A051TJA1"/>
<evidence type="ECO:0000256" key="1">
    <source>
        <dbReference type="ARBA" id="ARBA00022679"/>
    </source>
</evidence>
<dbReference type="InterPro" id="IPR012074">
    <property type="entry name" value="GAF_ANTAR"/>
</dbReference>
<dbReference type="InterPro" id="IPR005561">
    <property type="entry name" value="ANTAR"/>
</dbReference>
<dbReference type="GO" id="GO:0016301">
    <property type="term" value="F:kinase activity"/>
    <property type="evidence" value="ECO:0007669"/>
    <property type="project" value="UniProtKB-KW"/>
</dbReference>
<dbReference type="InterPro" id="IPR011006">
    <property type="entry name" value="CheY-like_superfamily"/>
</dbReference>
<dbReference type="SUPFAM" id="SSF55781">
    <property type="entry name" value="GAF domain-like"/>
    <property type="match status" value="1"/>
</dbReference>
<organism evidence="6 7">
    <name type="scientific">Mycobacterium [tuberculosis] TKK-01-0051</name>
    <dbReference type="NCBI Taxonomy" id="1324261"/>
    <lineage>
        <taxon>Bacteria</taxon>
        <taxon>Bacillati</taxon>
        <taxon>Actinomycetota</taxon>
        <taxon>Actinomycetes</taxon>
        <taxon>Mycobacteriales</taxon>
        <taxon>Mycobacteriaceae</taxon>
        <taxon>Mycobacterium</taxon>
        <taxon>Mycobacterium avium complex (MAC)</taxon>
    </lineage>
</organism>
<dbReference type="Pfam" id="PF03861">
    <property type="entry name" value="ANTAR"/>
    <property type="match status" value="1"/>
</dbReference>
<sequence length="229" mass="25504">MTNLDDLSLLTDVLRAIYSADANAFPQVLDDLTTAAARWVPGAEEAGITVTSRQNEVSSPSVTHDWARLLDEFQQRHLEGPCVHAAWTRKVVVIDDLEADARWPKYQADALAHTPIRSVLSLPMFADELSMGALNFYAERPRSFSEDSRRIAAVFATLGALAWSNVVRTQQFKEALSTRDTIGQAKGILIERYDLDDQTAFNTLIKLSQSMNTPLRDIARRVIDDATGR</sequence>
<keyword evidence="7" id="KW-1185">Reference proteome</keyword>
<dbReference type="InterPro" id="IPR036388">
    <property type="entry name" value="WH-like_DNA-bd_sf"/>
</dbReference>
<evidence type="ECO:0000313" key="7">
    <source>
        <dbReference type="Proteomes" id="UP000025947"/>
    </source>
</evidence>
<dbReference type="InterPro" id="IPR029016">
    <property type="entry name" value="GAF-like_dom_sf"/>
</dbReference>
<keyword evidence="1" id="KW-0808">Transferase</keyword>
<comment type="caution">
    <text evidence="6">The sequence shown here is derived from an EMBL/GenBank/DDBJ whole genome shotgun (WGS) entry which is preliminary data.</text>
</comment>
<evidence type="ECO:0000259" key="5">
    <source>
        <dbReference type="PROSITE" id="PS50921"/>
    </source>
</evidence>
<dbReference type="HOGENOM" id="CLU_074354_2_0_11"/>
<feature type="domain" description="ANTAR" evidence="5">
    <location>
        <begin position="162"/>
        <end position="223"/>
    </location>
</feature>
<proteinExistence type="predicted"/>
<dbReference type="PIRSF" id="PIRSF036625">
    <property type="entry name" value="GAF_ANTAR"/>
    <property type="match status" value="1"/>
</dbReference>
<dbReference type="Pfam" id="PF13185">
    <property type="entry name" value="GAF_2"/>
    <property type="match status" value="1"/>
</dbReference>
<evidence type="ECO:0000256" key="2">
    <source>
        <dbReference type="ARBA" id="ARBA00022777"/>
    </source>
</evidence>
<evidence type="ECO:0000256" key="4">
    <source>
        <dbReference type="ARBA" id="ARBA00023163"/>
    </source>
</evidence>
<keyword evidence="4" id="KW-0804">Transcription</keyword>
<dbReference type="PROSITE" id="PS50921">
    <property type="entry name" value="ANTAR"/>
    <property type="match status" value="1"/>
</dbReference>
<evidence type="ECO:0000256" key="3">
    <source>
        <dbReference type="ARBA" id="ARBA00023015"/>
    </source>
</evidence>
<keyword evidence="3" id="KW-0805">Transcription regulation</keyword>
<dbReference type="RefSeq" id="WP_044487660.1">
    <property type="nucleotide sequence ID" value="NZ_KK328284.1"/>
</dbReference>
<dbReference type="GO" id="GO:0003723">
    <property type="term" value="F:RNA binding"/>
    <property type="evidence" value="ECO:0007669"/>
    <property type="project" value="InterPro"/>
</dbReference>
<accession>A0A051TJA1</accession>